<name>A0A1Y2CRD2_9FUNG</name>
<protein>
    <submittedName>
        <fullName evidence="4">Calmodulin</fullName>
    </submittedName>
</protein>
<reference evidence="4 5" key="1">
    <citation type="submission" date="2016-07" db="EMBL/GenBank/DDBJ databases">
        <title>Pervasive Adenine N6-methylation of Active Genes in Fungi.</title>
        <authorList>
            <consortium name="DOE Joint Genome Institute"/>
            <person name="Mondo S.J."/>
            <person name="Dannebaum R.O."/>
            <person name="Kuo R.C."/>
            <person name="Labutti K."/>
            <person name="Haridas S."/>
            <person name="Kuo A."/>
            <person name="Salamov A."/>
            <person name="Ahrendt S.R."/>
            <person name="Lipzen A."/>
            <person name="Sullivan W."/>
            <person name="Andreopoulos W.B."/>
            <person name="Clum A."/>
            <person name="Lindquist E."/>
            <person name="Daum C."/>
            <person name="Ramamoorthy G.K."/>
            <person name="Gryganskyi A."/>
            <person name="Culley D."/>
            <person name="Magnuson J.K."/>
            <person name="James T.Y."/>
            <person name="O'Malley M.A."/>
            <person name="Stajich J.E."/>
            <person name="Spatafora J.W."/>
            <person name="Visel A."/>
            <person name="Grigoriev I.V."/>
        </authorList>
    </citation>
    <scope>NUCLEOTIDE SEQUENCE [LARGE SCALE GENOMIC DNA]</scope>
    <source>
        <strain evidence="4 5">JEL800</strain>
    </source>
</reference>
<proteinExistence type="predicted"/>
<dbReference type="Pfam" id="PF13499">
    <property type="entry name" value="EF-hand_7"/>
    <property type="match status" value="2"/>
</dbReference>
<sequence>MSSLSEAQIAEFKEAFSLFDQDADGQISNNDIGSVIRSLGQNISQRELKDLIKEVDTTKKGSVDFPEFLTMMARKLKDGDNATDIKAAFRMFDPQGTGYISAQELKHVLTSMGEKLTREEVDETIRDAGVDAQGRIQMDDFMRVMLAK</sequence>
<dbReference type="PROSITE" id="PS00018">
    <property type="entry name" value="EF_HAND_1"/>
    <property type="match status" value="1"/>
</dbReference>
<comment type="caution">
    <text evidence="4">The sequence shown here is derived from an EMBL/GenBank/DDBJ whole genome shotgun (WGS) entry which is preliminary data.</text>
</comment>
<dbReference type="InterPro" id="IPR018247">
    <property type="entry name" value="EF_Hand_1_Ca_BS"/>
</dbReference>
<dbReference type="GO" id="GO:0016460">
    <property type="term" value="C:myosin II complex"/>
    <property type="evidence" value="ECO:0007669"/>
    <property type="project" value="TreeGrafter"/>
</dbReference>
<evidence type="ECO:0000256" key="1">
    <source>
        <dbReference type="ARBA" id="ARBA00022737"/>
    </source>
</evidence>
<dbReference type="FunFam" id="1.10.238.10:FF:000527">
    <property type="entry name" value="Calmodulin-3"/>
    <property type="match status" value="1"/>
</dbReference>
<dbReference type="EMBL" id="MCGO01000009">
    <property type="protein sequence ID" value="ORY49600.1"/>
    <property type="molecule type" value="Genomic_DNA"/>
</dbReference>
<dbReference type="STRING" id="329046.A0A1Y2CRD2"/>
<dbReference type="PANTHER" id="PTHR23048">
    <property type="entry name" value="MYOSIN LIGHT CHAIN 1, 3"/>
    <property type="match status" value="1"/>
</dbReference>
<evidence type="ECO:0000259" key="3">
    <source>
        <dbReference type="PROSITE" id="PS50222"/>
    </source>
</evidence>
<dbReference type="InterPro" id="IPR050230">
    <property type="entry name" value="CALM/Myosin/TropC-like"/>
</dbReference>
<dbReference type="Proteomes" id="UP000193642">
    <property type="component" value="Unassembled WGS sequence"/>
</dbReference>
<keyword evidence="2" id="KW-0106">Calcium</keyword>
<organism evidence="4 5">
    <name type="scientific">Rhizoclosmatium globosum</name>
    <dbReference type="NCBI Taxonomy" id="329046"/>
    <lineage>
        <taxon>Eukaryota</taxon>
        <taxon>Fungi</taxon>
        <taxon>Fungi incertae sedis</taxon>
        <taxon>Chytridiomycota</taxon>
        <taxon>Chytridiomycota incertae sedis</taxon>
        <taxon>Chytridiomycetes</taxon>
        <taxon>Chytridiales</taxon>
        <taxon>Chytriomycetaceae</taxon>
        <taxon>Rhizoclosmatium</taxon>
    </lineage>
</organism>
<dbReference type="Gene3D" id="1.10.238.10">
    <property type="entry name" value="EF-hand"/>
    <property type="match status" value="2"/>
</dbReference>
<dbReference type="AlphaFoldDB" id="A0A1Y2CRD2"/>
<gene>
    <name evidence="4" type="ORF">BCR33DRAFT_713917</name>
</gene>
<dbReference type="InterPro" id="IPR002048">
    <property type="entry name" value="EF_hand_dom"/>
</dbReference>
<dbReference type="PANTHER" id="PTHR23048:SF0">
    <property type="entry name" value="CALMODULIN LIKE 3"/>
    <property type="match status" value="1"/>
</dbReference>
<evidence type="ECO:0000313" key="5">
    <source>
        <dbReference type="Proteomes" id="UP000193642"/>
    </source>
</evidence>
<keyword evidence="1" id="KW-0677">Repeat</keyword>
<dbReference type="SMART" id="SM00054">
    <property type="entry name" value="EFh"/>
    <property type="match status" value="4"/>
</dbReference>
<dbReference type="CDD" id="cd00051">
    <property type="entry name" value="EFh"/>
    <property type="match status" value="2"/>
</dbReference>
<feature type="domain" description="EF-hand" evidence="3">
    <location>
        <begin position="7"/>
        <end position="42"/>
    </location>
</feature>
<feature type="domain" description="EF-hand" evidence="3">
    <location>
        <begin position="80"/>
        <end position="115"/>
    </location>
</feature>
<dbReference type="SUPFAM" id="SSF47473">
    <property type="entry name" value="EF-hand"/>
    <property type="match status" value="1"/>
</dbReference>
<feature type="domain" description="EF-hand" evidence="3">
    <location>
        <begin position="43"/>
        <end position="78"/>
    </location>
</feature>
<evidence type="ECO:0000313" key="4">
    <source>
        <dbReference type="EMBL" id="ORY49600.1"/>
    </source>
</evidence>
<evidence type="ECO:0000256" key="2">
    <source>
        <dbReference type="ARBA" id="ARBA00022837"/>
    </source>
</evidence>
<dbReference type="GO" id="GO:0005509">
    <property type="term" value="F:calcium ion binding"/>
    <property type="evidence" value="ECO:0007669"/>
    <property type="project" value="InterPro"/>
</dbReference>
<dbReference type="PROSITE" id="PS50222">
    <property type="entry name" value="EF_HAND_2"/>
    <property type="match status" value="3"/>
</dbReference>
<dbReference type="OrthoDB" id="26525at2759"/>
<dbReference type="InterPro" id="IPR011992">
    <property type="entry name" value="EF-hand-dom_pair"/>
</dbReference>
<keyword evidence="5" id="KW-1185">Reference proteome</keyword>
<accession>A0A1Y2CRD2</accession>